<feature type="transmembrane region" description="Helical" evidence="1">
    <location>
        <begin position="40"/>
        <end position="57"/>
    </location>
</feature>
<organism evidence="2 3">
    <name type="scientific">Lupinus albus</name>
    <name type="common">White lupine</name>
    <name type="synonym">Lupinus termis</name>
    <dbReference type="NCBI Taxonomy" id="3870"/>
    <lineage>
        <taxon>Eukaryota</taxon>
        <taxon>Viridiplantae</taxon>
        <taxon>Streptophyta</taxon>
        <taxon>Embryophyta</taxon>
        <taxon>Tracheophyta</taxon>
        <taxon>Spermatophyta</taxon>
        <taxon>Magnoliopsida</taxon>
        <taxon>eudicotyledons</taxon>
        <taxon>Gunneridae</taxon>
        <taxon>Pentapetalae</taxon>
        <taxon>rosids</taxon>
        <taxon>fabids</taxon>
        <taxon>Fabales</taxon>
        <taxon>Fabaceae</taxon>
        <taxon>Papilionoideae</taxon>
        <taxon>50 kb inversion clade</taxon>
        <taxon>genistoids sensu lato</taxon>
        <taxon>core genistoids</taxon>
        <taxon>Genisteae</taxon>
        <taxon>Lupinus</taxon>
    </lineage>
</organism>
<keyword evidence="1" id="KW-0472">Membrane</keyword>
<dbReference type="Proteomes" id="UP000447434">
    <property type="component" value="Chromosome 17"/>
</dbReference>
<gene>
    <name evidence="2" type="ORF">Lalb_Chr17g0343001</name>
</gene>
<evidence type="ECO:0000313" key="2">
    <source>
        <dbReference type="EMBL" id="KAE9595838.1"/>
    </source>
</evidence>
<accession>A0A6A4P8U8</accession>
<reference evidence="3" key="1">
    <citation type="journal article" date="2020" name="Nat. Commun.">
        <title>Genome sequence of the cluster root forming white lupin.</title>
        <authorList>
            <person name="Hufnagel B."/>
            <person name="Marques A."/>
            <person name="Soriano A."/>
            <person name="Marques L."/>
            <person name="Divol F."/>
            <person name="Doumas P."/>
            <person name="Sallet E."/>
            <person name="Mancinotti D."/>
            <person name="Carrere S."/>
            <person name="Marande W."/>
            <person name="Arribat S."/>
            <person name="Keller J."/>
            <person name="Huneau C."/>
            <person name="Blein T."/>
            <person name="Aime D."/>
            <person name="Laguerre M."/>
            <person name="Taylor J."/>
            <person name="Schubert V."/>
            <person name="Nelson M."/>
            <person name="Geu-Flores F."/>
            <person name="Crespi M."/>
            <person name="Gallardo-Guerrero K."/>
            <person name="Delaux P.-M."/>
            <person name="Salse J."/>
            <person name="Berges H."/>
            <person name="Guyot R."/>
            <person name="Gouzy J."/>
            <person name="Peret B."/>
        </authorList>
    </citation>
    <scope>NUCLEOTIDE SEQUENCE [LARGE SCALE GENOMIC DNA]</scope>
    <source>
        <strain evidence="3">cv. Amiga</strain>
    </source>
</reference>
<proteinExistence type="predicted"/>
<protein>
    <submittedName>
        <fullName evidence="2">Uncharacterized protein</fullName>
    </submittedName>
</protein>
<name>A0A6A4P8U8_LUPAL</name>
<evidence type="ECO:0000256" key="1">
    <source>
        <dbReference type="SAM" id="Phobius"/>
    </source>
</evidence>
<dbReference type="EMBL" id="WOCE01000017">
    <property type="protein sequence ID" value="KAE9595838.1"/>
    <property type="molecule type" value="Genomic_DNA"/>
</dbReference>
<evidence type="ECO:0000313" key="3">
    <source>
        <dbReference type="Proteomes" id="UP000447434"/>
    </source>
</evidence>
<sequence length="84" mass="9805">MADTSTLDLIKRKYLKKTETISYHDGTNCTVLFTLVTRKLFYISVFCHVFFCFALPANTNKNHVLFCLVLTYIPRTNNNMFKIT</sequence>
<keyword evidence="3" id="KW-1185">Reference proteome</keyword>
<dbReference type="AlphaFoldDB" id="A0A6A4P8U8"/>
<comment type="caution">
    <text evidence="2">The sequence shown here is derived from an EMBL/GenBank/DDBJ whole genome shotgun (WGS) entry which is preliminary data.</text>
</comment>
<keyword evidence="1" id="KW-1133">Transmembrane helix</keyword>
<keyword evidence="1" id="KW-0812">Transmembrane</keyword>